<evidence type="ECO:0000313" key="2">
    <source>
        <dbReference type="Proteomes" id="UP000091857"/>
    </source>
</evidence>
<gene>
    <name evidence="1" type="ORF">MANES_07G116804v8</name>
</gene>
<organism evidence="1 2">
    <name type="scientific">Manihot esculenta</name>
    <name type="common">Cassava</name>
    <name type="synonym">Jatropha manihot</name>
    <dbReference type="NCBI Taxonomy" id="3983"/>
    <lineage>
        <taxon>Eukaryota</taxon>
        <taxon>Viridiplantae</taxon>
        <taxon>Streptophyta</taxon>
        <taxon>Embryophyta</taxon>
        <taxon>Tracheophyta</taxon>
        <taxon>Spermatophyta</taxon>
        <taxon>Magnoliopsida</taxon>
        <taxon>eudicotyledons</taxon>
        <taxon>Gunneridae</taxon>
        <taxon>Pentapetalae</taxon>
        <taxon>rosids</taxon>
        <taxon>fabids</taxon>
        <taxon>Malpighiales</taxon>
        <taxon>Euphorbiaceae</taxon>
        <taxon>Crotonoideae</taxon>
        <taxon>Manihoteae</taxon>
        <taxon>Manihot</taxon>
    </lineage>
</organism>
<comment type="caution">
    <text evidence="1">The sequence shown here is derived from an EMBL/GenBank/DDBJ whole genome shotgun (WGS) entry which is preliminary data.</text>
</comment>
<dbReference type="Proteomes" id="UP000091857">
    <property type="component" value="Chromosome 7"/>
</dbReference>
<dbReference type="EMBL" id="CM004393">
    <property type="protein sequence ID" value="KAG8651339.1"/>
    <property type="molecule type" value="Genomic_DNA"/>
</dbReference>
<sequence>MYLNVVRSYSPASRRLDYSASPGRRLADRLRSPGGPPPARNGDHIRRSYSPGYGVDEKCHGYSEQVFSLFYHFKILLFLPFSAVDSKSGRVYLYYTIIKI</sequence>
<protein>
    <submittedName>
        <fullName evidence="1">Uncharacterized protein</fullName>
    </submittedName>
</protein>
<keyword evidence="2" id="KW-1185">Reference proteome</keyword>
<proteinExistence type="predicted"/>
<reference evidence="2" key="1">
    <citation type="journal article" date="2016" name="Nat. Biotechnol.">
        <title>Sequencing wild and cultivated cassava and related species reveals extensive interspecific hybridization and genetic diversity.</title>
        <authorList>
            <person name="Bredeson J.V."/>
            <person name="Lyons J.B."/>
            <person name="Prochnik S.E."/>
            <person name="Wu G.A."/>
            <person name="Ha C.M."/>
            <person name="Edsinger-Gonzales E."/>
            <person name="Grimwood J."/>
            <person name="Schmutz J."/>
            <person name="Rabbi I.Y."/>
            <person name="Egesi C."/>
            <person name="Nauluvula P."/>
            <person name="Lebot V."/>
            <person name="Ndunguru J."/>
            <person name="Mkamilo G."/>
            <person name="Bart R.S."/>
            <person name="Setter T.L."/>
            <person name="Gleadow R.M."/>
            <person name="Kulakow P."/>
            <person name="Ferguson M.E."/>
            <person name="Rounsley S."/>
            <person name="Rokhsar D.S."/>
        </authorList>
    </citation>
    <scope>NUCLEOTIDE SEQUENCE [LARGE SCALE GENOMIC DNA]</scope>
    <source>
        <strain evidence="2">cv. AM560-2</strain>
    </source>
</reference>
<accession>A0ACB7HH72</accession>
<name>A0ACB7HH72_MANES</name>
<evidence type="ECO:0000313" key="1">
    <source>
        <dbReference type="EMBL" id="KAG8651339.1"/>
    </source>
</evidence>